<keyword evidence="2" id="KW-1185">Reference proteome</keyword>
<name>A0ABS4I8A3_9BACL</name>
<comment type="caution">
    <text evidence="1">The sequence shown here is derived from an EMBL/GenBank/DDBJ whole genome shotgun (WGS) entry which is preliminary data.</text>
</comment>
<sequence length="57" mass="6726">MHEFAAKMMINRKEMIGENVWQCPTELHNFFLIARGVDKLRSKGFFPKVSLWSEDNP</sequence>
<organism evidence="1 2">
    <name type="scientific">Paenibacillus aceris</name>
    <dbReference type="NCBI Taxonomy" id="869555"/>
    <lineage>
        <taxon>Bacteria</taxon>
        <taxon>Bacillati</taxon>
        <taxon>Bacillota</taxon>
        <taxon>Bacilli</taxon>
        <taxon>Bacillales</taxon>
        <taxon>Paenibacillaceae</taxon>
        <taxon>Paenibacillus</taxon>
    </lineage>
</organism>
<gene>
    <name evidence="1" type="ORF">J2Z65_006337</name>
</gene>
<evidence type="ECO:0000313" key="1">
    <source>
        <dbReference type="EMBL" id="MBP1967073.1"/>
    </source>
</evidence>
<proteinExistence type="predicted"/>
<dbReference type="Proteomes" id="UP001519344">
    <property type="component" value="Unassembled WGS sequence"/>
</dbReference>
<reference evidence="1 2" key="1">
    <citation type="submission" date="2021-03" db="EMBL/GenBank/DDBJ databases">
        <title>Genomic Encyclopedia of Type Strains, Phase IV (KMG-IV): sequencing the most valuable type-strain genomes for metagenomic binning, comparative biology and taxonomic classification.</title>
        <authorList>
            <person name="Goeker M."/>
        </authorList>
    </citation>
    <scope>NUCLEOTIDE SEQUENCE [LARGE SCALE GENOMIC DNA]</scope>
    <source>
        <strain evidence="1 2">DSM 24950</strain>
    </source>
</reference>
<protein>
    <submittedName>
        <fullName evidence="1">Uncharacterized protein</fullName>
    </submittedName>
</protein>
<evidence type="ECO:0000313" key="2">
    <source>
        <dbReference type="Proteomes" id="UP001519344"/>
    </source>
</evidence>
<accession>A0ABS4I8A3</accession>
<dbReference type="EMBL" id="JAGGKV010000028">
    <property type="protein sequence ID" value="MBP1967073.1"/>
    <property type="molecule type" value="Genomic_DNA"/>
</dbReference>